<dbReference type="InterPro" id="IPR020019">
    <property type="entry name" value="AcTrfase_PglD-like"/>
</dbReference>
<protein>
    <submittedName>
        <fullName evidence="4">Acetyltransferase</fullName>
    </submittedName>
</protein>
<name>A0AAE2ZK84_9HYPH</name>
<reference evidence="4" key="1">
    <citation type="submission" date="2021-08" db="EMBL/GenBank/DDBJ databases">
        <title>Hoeflea bacterium WL0058 sp. nov., isolated from the sediment.</title>
        <authorList>
            <person name="Wang L."/>
            <person name="Zhang D."/>
        </authorList>
    </citation>
    <scope>NUCLEOTIDE SEQUENCE</scope>
    <source>
        <strain evidence="4">WL0058</strain>
    </source>
</reference>
<feature type="domain" description="PglD N-terminal" evidence="3">
    <location>
        <begin position="5"/>
        <end position="78"/>
    </location>
</feature>
<evidence type="ECO:0000256" key="1">
    <source>
        <dbReference type="ARBA" id="ARBA00007274"/>
    </source>
</evidence>
<dbReference type="CDD" id="cd03360">
    <property type="entry name" value="LbH_AT_putative"/>
    <property type="match status" value="1"/>
</dbReference>
<dbReference type="Gene3D" id="3.40.50.20">
    <property type="match status" value="1"/>
</dbReference>
<dbReference type="Proteomes" id="UP001196509">
    <property type="component" value="Unassembled WGS sequence"/>
</dbReference>
<dbReference type="AlphaFoldDB" id="A0AAE2ZK84"/>
<evidence type="ECO:0000313" key="4">
    <source>
        <dbReference type="EMBL" id="MBW8636207.1"/>
    </source>
</evidence>
<evidence type="ECO:0000256" key="2">
    <source>
        <dbReference type="PIRSR" id="PIRSR620019-1"/>
    </source>
</evidence>
<feature type="active site" description="Proton acceptor" evidence="2">
    <location>
        <position position="135"/>
    </location>
</feature>
<dbReference type="PANTHER" id="PTHR43300:SF7">
    <property type="entry name" value="UDP-N-ACETYLBACILLOSAMINE N-ACETYLTRANSFERASE"/>
    <property type="match status" value="1"/>
</dbReference>
<dbReference type="RefSeq" id="WP_220226909.1">
    <property type="nucleotide sequence ID" value="NZ_JAICBX010000001.1"/>
</dbReference>
<proteinExistence type="inferred from homology"/>
<sequence length="216" mass="22404">MKTLIGIFGASGFAREVMPLLRAQLDPATERAVFVDLEGSAPINGYEVLDEASFHAFEGLRRFVVAIADAELRRCITTKAEAAGAKPFQIRSGSAEVLDNAEIGPGAILCGHTTVTSNVRIGVGFHLNIYSYVAHDSVIGDYVTFAPHVACNGNVVIEDGAYIGTGAVLRQGSPSEPLIIGAGAIVGMGAVVLKNVLPGATVVGIPAQSVSKRSKG</sequence>
<accession>A0AAE2ZK84</accession>
<dbReference type="InterPro" id="IPR041561">
    <property type="entry name" value="PglD_N"/>
</dbReference>
<feature type="site" description="Increases basicity of active site His" evidence="2">
    <location>
        <position position="136"/>
    </location>
</feature>
<evidence type="ECO:0000259" key="3">
    <source>
        <dbReference type="Pfam" id="PF17836"/>
    </source>
</evidence>
<comment type="caution">
    <text evidence="4">The sequence shown here is derived from an EMBL/GenBank/DDBJ whole genome shotgun (WGS) entry which is preliminary data.</text>
</comment>
<dbReference type="Gene3D" id="2.160.10.10">
    <property type="entry name" value="Hexapeptide repeat proteins"/>
    <property type="match status" value="1"/>
</dbReference>
<dbReference type="EMBL" id="JAICBX010000001">
    <property type="protein sequence ID" value="MBW8636207.1"/>
    <property type="molecule type" value="Genomic_DNA"/>
</dbReference>
<dbReference type="Pfam" id="PF17836">
    <property type="entry name" value="PglD_N"/>
    <property type="match status" value="1"/>
</dbReference>
<comment type="similarity">
    <text evidence="1">Belongs to the transferase hexapeptide repeat family.</text>
</comment>
<gene>
    <name evidence="4" type="ORF">K1W69_03325</name>
</gene>
<dbReference type="InterPro" id="IPR050179">
    <property type="entry name" value="Trans_hexapeptide_repeat"/>
</dbReference>
<dbReference type="SUPFAM" id="SSF51161">
    <property type="entry name" value="Trimeric LpxA-like enzymes"/>
    <property type="match status" value="1"/>
</dbReference>
<dbReference type="NCBIfam" id="TIGR03570">
    <property type="entry name" value="NeuD_NnaD"/>
    <property type="match status" value="1"/>
</dbReference>
<organism evidence="4 5">
    <name type="scientific">Flavimaribacter sediminis</name>
    <dbReference type="NCBI Taxonomy" id="2865987"/>
    <lineage>
        <taxon>Bacteria</taxon>
        <taxon>Pseudomonadati</taxon>
        <taxon>Pseudomonadota</taxon>
        <taxon>Alphaproteobacteria</taxon>
        <taxon>Hyphomicrobiales</taxon>
        <taxon>Rhizobiaceae</taxon>
        <taxon>Flavimaribacter</taxon>
    </lineage>
</organism>
<keyword evidence="5" id="KW-1185">Reference proteome</keyword>
<dbReference type="PANTHER" id="PTHR43300">
    <property type="entry name" value="ACETYLTRANSFERASE"/>
    <property type="match status" value="1"/>
</dbReference>
<evidence type="ECO:0000313" key="5">
    <source>
        <dbReference type="Proteomes" id="UP001196509"/>
    </source>
</evidence>
<dbReference type="InterPro" id="IPR011004">
    <property type="entry name" value="Trimer_LpxA-like_sf"/>
</dbReference>